<protein>
    <submittedName>
        <fullName evidence="1">Uncharacterized protein</fullName>
    </submittedName>
</protein>
<dbReference type="STRING" id="471853.Bcav_2068"/>
<dbReference type="EMBL" id="CP001618">
    <property type="protein sequence ID" value="ACQ80323.1"/>
    <property type="molecule type" value="Genomic_DNA"/>
</dbReference>
<gene>
    <name evidence="1" type="ordered locus">Bcav_2068</name>
</gene>
<dbReference type="AlphaFoldDB" id="C5C6B7"/>
<organism evidence="1 2">
    <name type="scientific">Beutenbergia cavernae (strain ATCC BAA-8 / DSM 12333 / CCUG 43141 / JCM 11478 / NBRC 16432 / NCIMB 13614 / HKI 0122)</name>
    <dbReference type="NCBI Taxonomy" id="471853"/>
    <lineage>
        <taxon>Bacteria</taxon>
        <taxon>Bacillati</taxon>
        <taxon>Actinomycetota</taxon>
        <taxon>Actinomycetes</taxon>
        <taxon>Micrococcales</taxon>
        <taxon>Beutenbergiaceae</taxon>
        <taxon>Beutenbergia</taxon>
    </lineage>
</organism>
<evidence type="ECO:0000313" key="2">
    <source>
        <dbReference type="Proteomes" id="UP000007962"/>
    </source>
</evidence>
<dbReference type="KEGG" id="bcv:Bcav_2068"/>
<dbReference type="Proteomes" id="UP000007962">
    <property type="component" value="Chromosome"/>
</dbReference>
<sequence length="37" mass="4036">MTQQLTPGRFEASEGVEDWRAVLACREVGVATLSNRG</sequence>
<name>C5C6B7_BEUC1</name>
<reference evidence="1 2" key="1">
    <citation type="journal article" date="2009" name="Stand. Genomic Sci.">
        <title>Complete genome sequence of Beutenbergia cavernae type strain (HKI 0122).</title>
        <authorList>
            <person name="Land M."/>
            <person name="Pukall R."/>
            <person name="Abt B."/>
            <person name="Goker M."/>
            <person name="Rohde M."/>
            <person name="Glavina Del Rio T."/>
            <person name="Tice H."/>
            <person name="Copeland A."/>
            <person name="Cheng J.F."/>
            <person name="Lucas S."/>
            <person name="Chen F."/>
            <person name="Nolan M."/>
            <person name="Bruce D."/>
            <person name="Goodwin L."/>
            <person name="Pitluck S."/>
            <person name="Ivanova N."/>
            <person name="Mavromatis K."/>
            <person name="Ovchinnikova G."/>
            <person name="Pati A."/>
            <person name="Chen A."/>
            <person name="Palaniappan K."/>
            <person name="Hauser L."/>
            <person name="Chang Y.J."/>
            <person name="Jefferies C.C."/>
            <person name="Saunders E."/>
            <person name="Brettin T."/>
            <person name="Detter J.C."/>
            <person name="Han C."/>
            <person name="Chain P."/>
            <person name="Bristow J."/>
            <person name="Eisen J.A."/>
            <person name="Markowitz V."/>
            <person name="Hugenholtz P."/>
            <person name="Kyrpides N.C."/>
            <person name="Klenk H.P."/>
            <person name="Lapidus A."/>
        </authorList>
    </citation>
    <scope>NUCLEOTIDE SEQUENCE [LARGE SCALE GENOMIC DNA]</scope>
    <source>
        <strain evidence="2">ATCC BAA-8 / DSM 12333 / NBRC 16432</strain>
    </source>
</reference>
<proteinExistence type="predicted"/>
<evidence type="ECO:0000313" key="1">
    <source>
        <dbReference type="EMBL" id="ACQ80323.1"/>
    </source>
</evidence>
<accession>C5C6B7</accession>
<dbReference type="HOGENOM" id="CLU_3340682_0_0_11"/>
<keyword evidence="2" id="KW-1185">Reference proteome</keyword>